<sequence>MPVDEDYDARALALPLHDEASPERASSPAWTRPSHSNSFRQNRPHSNSNPRQSSSRIRQLVDNYNKLSRKYTDWYGTLSPVKKVLFSLAGITIFVLSILFLVYNEKIFHAMRPAAEKWRNIPAGWLILWALIFTVSFPP</sequence>
<evidence type="ECO:0000313" key="7">
    <source>
        <dbReference type="EMBL" id="KAK3208548.1"/>
    </source>
</evidence>
<feature type="transmembrane region" description="Helical" evidence="6">
    <location>
        <begin position="84"/>
        <end position="103"/>
    </location>
</feature>
<dbReference type="GO" id="GO:0000139">
    <property type="term" value="C:Golgi membrane"/>
    <property type="evidence" value="ECO:0007669"/>
    <property type="project" value="TreeGrafter"/>
</dbReference>
<proteinExistence type="predicted"/>
<comment type="subcellular location">
    <subcellularLocation>
        <location evidence="1">Endomembrane system</location>
        <topology evidence="1">Multi-pass membrane protein</topology>
    </subcellularLocation>
</comment>
<dbReference type="Proteomes" id="UP001280581">
    <property type="component" value="Unassembled WGS sequence"/>
</dbReference>
<gene>
    <name evidence="7" type="ORF">GRF29_77g1052307</name>
</gene>
<feature type="transmembrane region" description="Helical" evidence="6">
    <location>
        <begin position="123"/>
        <end position="138"/>
    </location>
</feature>
<feature type="compositionally biased region" description="Polar residues" evidence="5">
    <location>
        <begin position="33"/>
        <end position="56"/>
    </location>
</feature>
<evidence type="ECO:0000256" key="2">
    <source>
        <dbReference type="ARBA" id="ARBA00022692"/>
    </source>
</evidence>
<feature type="region of interest" description="Disordered" evidence="5">
    <location>
        <begin position="14"/>
        <end position="56"/>
    </location>
</feature>
<evidence type="ECO:0000256" key="6">
    <source>
        <dbReference type="SAM" id="Phobius"/>
    </source>
</evidence>
<comment type="caution">
    <text evidence="7">The sequence shown here is derived from an EMBL/GenBank/DDBJ whole genome shotgun (WGS) entry which is preliminary data.</text>
</comment>
<evidence type="ECO:0000256" key="1">
    <source>
        <dbReference type="ARBA" id="ARBA00004127"/>
    </source>
</evidence>
<dbReference type="EMBL" id="WVTA01000007">
    <property type="protein sequence ID" value="KAK3208548.1"/>
    <property type="molecule type" value="Genomic_DNA"/>
</dbReference>
<dbReference type="AlphaFoldDB" id="A0AAN6RFR7"/>
<keyword evidence="3 6" id="KW-1133">Transmembrane helix</keyword>
<dbReference type="PANTHER" id="PTHR47549:SF1">
    <property type="entry name" value="GOLGI APPARATUS MEMBRANE PROTEIN TVP38"/>
    <property type="match status" value="1"/>
</dbReference>
<organism evidence="7 8">
    <name type="scientific">Pseudopithomyces chartarum</name>
    <dbReference type="NCBI Taxonomy" id="1892770"/>
    <lineage>
        <taxon>Eukaryota</taxon>
        <taxon>Fungi</taxon>
        <taxon>Dikarya</taxon>
        <taxon>Ascomycota</taxon>
        <taxon>Pezizomycotina</taxon>
        <taxon>Dothideomycetes</taxon>
        <taxon>Pleosporomycetidae</taxon>
        <taxon>Pleosporales</taxon>
        <taxon>Massarineae</taxon>
        <taxon>Didymosphaeriaceae</taxon>
        <taxon>Pseudopithomyces</taxon>
    </lineage>
</organism>
<evidence type="ECO:0000313" key="8">
    <source>
        <dbReference type="Proteomes" id="UP001280581"/>
    </source>
</evidence>
<dbReference type="PANTHER" id="PTHR47549">
    <property type="entry name" value="GOLGI APPARATUS MEMBRANE PROTEIN TVP38-RELATED"/>
    <property type="match status" value="1"/>
</dbReference>
<accession>A0AAN6RFR7</accession>
<protein>
    <submittedName>
        <fullName evidence="7">Uncharacterized protein</fullName>
    </submittedName>
</protein>
<name>A0AAN6RFR7_9PLEO</name>
<evidence type="ECO:0000256" key="4">
    <source>
        <dbReference type="ARBA" id="ARBA00023136"/>
    </source>
</evidence>
<keyword evidence="8" id="KW-1185">Reference proteome</keyword>
<keyword evidence="2 6" id="KW-0812">Transmembrane</keyword>
<keyword evidence="4 6" id="KW-0472">Membrane</keyword>
<dbReference type="InterPro" id="IPR051076">
    <property type="entry name" value="Golgi_membrane_TVP38/TMEM64"/>
</dbReference>
<evidence type="ECO:0000256" key="5">
    <source>
        <dbReference type="SAM" id="MobiDB-lite"/>
    </source>
</evidence>
<dbReference type="GO" id="GO:0000022">
    <property type="term" value="P:mitotic spindle elongation"/>
    <property type="evidence" value="ECO:0007669"/>
    <property type="project" value="TreeGrafter"/>
</dbReference>
<dbReference type="GO" id="GO:0016192">
    <property type="term" value="P:vesicle-mediated transport"/>
    <property type="evidence" value="ECO:0007669"/>
    <property type="project" value="TreeGrafter"/>
</dbReference>
<evidence type="ECO:0000256" key="3">
    <source>
        <dbReference type="ARBA" id="ARBA00022989"/>
    </source>
</evidence>
<reference evidence="7 8" key="1">
    <citation type="submission" date="2021-02" db="EMBL/GenBank/DDBJ databases">
        <title>Genome assembly of Pseudopithomyces chartarum.</title>
        <authorList>
            <person name="Jauregui R."/>
            <person name="Singh J."/>
            <person name="Voisey C."/>
        </authorList>
    </citation>
    <scope>NUCLEOTIDE SEQUENCE [LARGE SCALE GENOMIC DNA]</scope>
    <source>
        <strain evidence="7 8">AGR01</strain>
    </source>
</reference>